<keyword evidence="16" id="KW-0472">Membrane</keyword>
<keyword evidence="8 19" id="KW-0378">Hydrolase</keyword>
<dbReference type="AlphaFoldDB" id="A0A109BDW3"/>
<comment type="similarity">
    <text evidence="2">In the C-terminal section; belongs to the transpeptidase family.</text>
</comment>
<dbReference type="GO" id="GO:0009002">
    <property type="term" value="F:serine-type D-Ala-D-Ala carboxypeptidase activity"/>
    <property type="evidence" value="ECO:0007669"/>
    <property type="project" value="UniProtKB-EC"/>
</dbReference>
<sequence length="759" mass="82640">MQDWFFKRGRRERTIDWLALDSRLDSGLAAAWSWFRDTWNAGSSFFDRFRLRGWKRLLNEAASEGLTLGAGGFVVMFALAIPAFHEFNEGKFLTGQYAVKFLDQNGNEIGKRGILHNDAVPLDEIPDPLIKATLATEDRRFFEHWGIDVLGTLRALVTNLQANDVVQGGSSITQQVAKNLFLSSERSMQRKIKEAFLALLLESRFTKREILKFYFDRAYMGGGAFGAEAASQFYFAKSVRQINMAEAAMLAGLFKAPTKYAPHVNLPASRARTSIVLDNLVEAGFYTAGQVHWARTHPANIVENRNTSSPDWFLDWAFEEVQRIAAGTGQYVLTARTTVDLNIQKATDDALTAALRKYRGNRVTSGAIALLETDGAVRAITGGPDYGESQFNRATSARRQPGSSFKVYVYAAALENGYTPTTSVRDASRRCGNWHPQNYGGSHGSGGRMPLWMALAKSLNTVAAELSFAVGRDKVIELTERLGVTGIRKTCSMALGDYGISPLQHAGGFATFANGGKQAKPYAILDIVSSRGDLVYSRDRDEPEAPQIVDRKVAEGMNWMMHKVVETGTAQRAKLDFTHVVGKTGTSSGPKDVWFVGFTGKYVASVWLGKDDNRAMVNGTTGGQYAAPVFQSFMSVIHRDMNIPTIPGLQPHPVQVAEQQRIAAMHPAGVAPQEQRKGSSLMSDKTRDALRNVAQALRKAGGIEEPAASPQPENSTGSTRSGAAPATPASPSAPPGRRADAAINANPAANHGTSLRAVP</sequence>
<dbReference type="InterPro" id="IPR036950">
    <property type="entry name" value="PBP_transglycosylase"/>
</dbReference>
<reference evidence="19 20" key="1">
    <citation type="submission" date="2015-10" db="EMBL/GenBank/DDBJ databases">
        <title>Transcriptomic analysis of a linuron degrading triple-species bacterial consortium.</title>
        <authorList>
            <person name="Albers P."/>
        </authorList>
    </citation>
    <scope>NUCLEOTIDE SEQUENCE [LARGE SCALE GENOMIC DNA]</scope>
    <source>
        <strain evidence="19 20">WDL6</strain>
    </source>
</reference>
<name>A0A109BDW3_HYPSL</name>
<dbReference type="STRING" id="121290.APY04_2132"/>
<evidence type="ECO:0000256" key="6">
    <source>
        <dbReference type="ARBA" id="ARBA00022676"/>
    </source>
</evidence>
<dbReference type="GO" id="GO:0008360">
    <property type="term" value="P:regulation of cell shape"/>
    <property type="evidence" value="ECO:0007669"/>
    <property type="project" value="UniProtKB-KW"/>
</dbReference>
<evidence type="ECO:0000313" key="20">
    <source>
        <dbReference type="Proteomes" id="UP000059074"/>
    </source>
</evidence>
<dbReference type="GO" id="GO:0008658">
    <property type="term" value="F:penicillin binding"/>
    <property type="evidence" value="ECO:0007669"/>
    <property type="project" value="InterPro"/>
</dbReference>
<dbReference type="Gene3D" id="3.40.710.10">
    <property type="entry name" value="DD-peptidase/beta-lactamase superfamily"/>
    <property type="match status" value="1"/>
</dbReference>
<dbReference type="PANTHER" id="PTHR32282:SF33">
    <property type="entry name" value="PEPTIDOGLYCAN GLYCOSYLTRANSFERASE"/>
    <property type="match status" value="1"/>
</dbReference>
<evidence type="ECO:0000256" key="2">
    <source>
        <dbReference type="ARBA" id="ARBA00007090"/>
    </source>
</evidence>
<keyword evidence="4" id="KW-0121">Carboxypeptidase</keyword>
<keyword evidence="10" id="KW-0573">Peptidoglycan synthesis</keyword>
<feature type="domain" description="Glycosyl transferase family 51" evidence="18">
    <location>
        <begin position="116"/>
        <end position="280"/>
    </location>
</feature>
<dbReference type="PATRIC" id="fig|121290.4.peg.1907"/>
<dbReference type="Pfam" id="PF00905">
    <property type="entry name" value="Transpeptidase"/>
    <property type="match status" value="1"/>
</dbReference>
<evidence type="ECO:0000256" key="8">
    <source>
        <dbReference type="ARBA" id="ARBA00022801"/>
    </source>
</evidence>
<keyword evidence="9" id="KW-0133">Cell shape</keyword>
<evidence type="ECO:0000256" key="14">
    <source>
        <dbReference type="ARBA" id="ARBA00049902"/>
    </source>
</evidence>
<keyword evidence="16" id="KW-0812">Transmembrane</keyword>
<accession>A0A109BDW3</accession>
<keyword evidence="5" id="KW-0645">Protease</keyword>
<evidence type="ECO:0000259" key="17">
    <source>
        <dbReference type="Pfam" id="PF00905"/>
    </source>
</evidence>
<keyword evidence="11" id="KW-0511">Multifunctional enzyme</keyword>
<dbReference type="InterPro" id="IPR023346">
    <property type="entry name" value="Lysozyme-like_dom_sf"/>
</dbReference>
<evidence type="ECO:0000256" key="12">
    <source>
        <dbReference type="ARBA" id="ARBA00023316"/>
    </source>
</evidence>
<evidence type="ECO:0000256" key="15">
    <source>
        <dbReference type="SAM" id="MobiDB-lite"/>
    </source>
</evidence>
<evidence type="ECO:0000256" key="3">
    <source>
        <dbReference type="ARBA" id="ARBA00007739"/>
    </source>
</evidence>
<keyword evidence="16" id="KW-1133">Transmembrane helix</keyword>
<evidence type="ECO:0000313" key="19">
    <source>
        <dbReference type="EMBL" id="KWT67009.1"/>
    </source>
</evidence>
<dbReference type="RefSeq" id="WP_068462297.1">
    <property type="nucleotide sequence ID" value="NZ_JAEFBX010000003.1"/>
</dbReference>
<evidence type="ECO:0000256" key="11">
    <source>
        <dbReference type="ARBA" id="ARBA00023268"/>
    </source>
</evidence>
<dbReference type="InterPro" id="IPR001460">
    <property type="entry name" value="PCN-bd_Tpept"/>
</dbReference>
<keyword evidence="6 19" id="KW-0328">Glycosyltransferase</keyword>
<dbReference type="EMBL" id="LMTR01000067">
    <property type="protein sequence ID" value="KWT67009.1"/>
    <property type="molecule type" value="Genomic_DNA"/>
</dbReference>
<protein>
    <submittedName>
        <fullName evidence="19">Multimodular transpeptidase-transglycosylase</fullName>
        <ecNumber evidence="19">2.4.1.129</ecNumber>
        <ecNumber evidence="19">3.4.-.-</ecNumber>
    </submittedName>
</protein>
<dbReference type="InterPro" id="IPR001264">
    <property type="entry name" value="Glyco_trans_51"/>
</dbReference>
<dbReference type="EC" id="2.4.1.129" evidence="19"/>
<dbReference type="NCBIfam" id="TIGR02074">
    <property type="entry name" value="PBP_1a_fam"/>
    <property type="match status" value="1"/>
</dbReference>
<proteinExistence type="inferred from homology"/>
<dbReference type="Proteomes" id="UP000059074">
    <property type="component" value="Unassembled WGS sequence"/>
</dbReference>
<comment type="pathway">
    <text evidence="1">Cell wall biogenesis; peptidoglycan biosynthesis.</text>
</comment>
<evidence type="ECO:0000256" key="1">
    <source>
        <dbReference type="ARBA" id="ARBA00004752"/>
    </source>
</evidence>
<evidence type="ECO:0000256" key="16">
    <source>
        <dbReference type="SAM" id="Phobius"/>
    </source>
</evidence>
<dbReference type="Pfam" id="PF00912">
    <property type="entry name" value="Transgly"/>
    <property type="match status" value="1"/>
</dbReference>
<dbReference type="InterPro" id="IPR050396">
    <property type="entry name" value="Glycosyltr_51/Transpeptidase"/>
</dbReference>
<dbReference type="GO" id="GO:0030288">
    <property type="term" value="C:outer membrane-bounded periplasmic space"/>
    <property type="evidence" value="ECO:0007669"/>
    <property type="project" value="TreeGrafter"/>
</dbReference>
<keyword evidence="7 19" id="KW-0808">Transferase</keyword>
<evidence type="ECO:0000256" key="4">
    <source>
        <dbReference type="ARBA" id="ARBA00022645"/>
    </source>
</evidence>
<dbReference type="FunFam" id="1.10.3810.10:FF:000001">
    <property type="entry name" value="Penicillin-binding protein 1A"/>
    <property type="match status" value="1"/>
</dbReference>
<dbReference type="GO" id="GO:0009252">
    <property type="term" value="P:peptidoglycan biosynthetic process"/>
    <property type="evidence" value="ECO:0007669"/>
    <property type="project" value="UniProtKB-UniPathway"/>
</dbReference>
<comment type="caution">
    <text evidence="19">The sequence shown here is derived from an EMBL/GenBank/DDBJ whole genome shotgun (WGS) entry which is preliminary data.</text>
</comment>
<dbReference type="GO" id="GO:0071555">
    <property type="term" value="P:cell wall organization"/>
    <property type="evidence" value="ECO:0007669"/>
    <property type="project" value="UniProtKB-KW"/>
</dbReference>
<dbReference type="InterPro" id="IPR012338">
    <property type="entry name" value="Beta-lactam/transpept-like"/>
</dbReference>
<dbReference type="OrthoDB" id="9766909at2"/>
<dbReference type="UniPathway" id="UPA00219"/>
<dbReference type="GO" id="GO:0008955">
    <property type="term" value="F:peptidoglycan glycosyltransferase activity"/>
    <property type="evidence" value="ECO:0007669"/>
    <property type="project" value="UniProtKB-EC"/>
</dbReference>
<comment type="catalytic activity">
    <reaction evidence="14">
        <text>[GlcNAc-(1-&gt;4)-Mur2Ac(oyl-L-Ala-gamma-D-Glu-L-Lys-D-Ala-D-Ala)](n)-di-trans,octa-cis-undecaprenyl diphosphate + beta-D-GlcNAc-(1-&gt;4)-Mur2Ac(oyl-L-Ala-gamma-D-Glu-L-Lys-D-Ala-D-Ala)-di-trans,octa-cis-undecaprenyl diphosphate = [GlcNAc-(1-&gt;4)-Mur2Ac(oyl-L-Ala-gamma-D-Glu-L-Lys-D-Ala-D-Ala)](n+1)-di-trans,octa-cis-undecaprenyl diphosphate + di-trans,octa-cis-undecaprenyl diphosphate + H(+)</text>
        <dbReference type="Rhea" id="RHEA:23708"/>
        <dbReference type="Rhea" id="RHEA-COMP:9602"/>
        <dbReference type="Rhea" id="RHEA-COMP:9603"/>
        <dbReference type="ChEBI" id="CHEBI:15378"/>
        <dbReference type="ChEBI" id="CHEBI:58405"/>
        <dbReference type="ChEBI" id="CHEBI:60033"/>
        <dbReference type="ChEBI" id="CHEBI:78435"/>
        <dbReference type="EC" id="2.4.99.28"/>
    </reaction>
</comment>
<evidence type="ECO:0000256" key="13">
    <source>
        <dbReference type="ARBA" id="ARBA00034000"/>
    </source>
</evidence>
<evidence type="ECO:0000256" key="10">
    <source>
        <dbReference type="ARBA" id="ARBA00022984"/>
    </source>
</evidence>
<comment type="catalytic activity">
    <reaction evidence="13">
        <text>Preferential cleavage: (Ac)2-L-Lys-D-Ala-|-D-Ala. Also transpeptidation of peptidyl-alanyl moieties that are N-acyl substituents of D-alanine.</text>
        <dbReference type="EC" id="3.4.16.4"/>
    </reaction>
</comment>
<dbReference type="SUPFAM" id="SSF56601">
    <property type="entry name" value="beta-lactamase/transpeptidase-like"/>
    <property type="match status" value="1"/>
</dbReference>
<dbReference type="Gene3D" id="1.10.3810.10">
    <property type="entry name" value="Biosynthetic peptidoglycan transglycosylase-like"/>
    <property type="match status" value="1"/>
</dbReference>
<comment type="similarity">
    <text evidence="3">In the N-terminal section; belongs to the glycosyltransferase 51 family.</text>
</comment>
<feature type="compositionally biased region" description="Low complexity" evidence="15">
    <location>
        <begin position="741"/>
        <end position="750"/>
    </location>
</feature>
<dbReference type="EC" id="3.4.-.-" evidence="19"/>
<keyword evidence="12" id="KW-0961">Cell wall biogenesis/degradation</keyword>
<evidence type="ECO:0000256" key="7">
    <source>
        <dbReference type="ARBA" id="ARBA00022679"/>
    </source>
</evidence>
<organism evidence="19 20">
    <name type="scientific">Hyphomicrobium sulfonivorans</name>
    <dbReference type="NCBI Taxonomy" id="121290"/>
    <lineage>
        <taxon>Bacteria</taxon>
        <taxon>Pseudomonadati</taxon>
        <taxon>Pseudomonadota</taxon>
        <taxon>Alphaproteobacteria</taxon>
        <taxon>Hyphomicrobiales</taxon>
        <taxon>Hyphomicrobiaceae</taxon>
        <taxon>Hyphomicrobium</taxon>
    </lineage>
</organism>
<dbReference type="PANTHER" id="PTHR32282">
    <property type="entry name" value="BINDING PROTEIN TRANSPEPTIDASE, PUTATIVE-RELATED"/>
    <property type="match status" value="1"/>
</dbReference>
<evidence type="ECO:0000259" key="18">
    <source>
        <dbReference type="Pfam" id="PF00912"/>
    </source>
</evidence>
<evidence type="ECO:0000256" key="9">
    <source>
        <dbReference type="ARBA" id="ARBA00022960"/>
    </source>
</evidence>
<dbReference type="GO" id="GO:0006508">
    <property type="term" value="P:proteolysis"/>
    <property type="evidence" value="ECO:0007669"/>
    <property type="project" value="UniProtKB-KW"/>
</dbReference>
<feature type="domain" description="Penicillin-binding protein transpeptidase" evidence="17">
    <location>
        <begin position="369"/>
        <end position="634"/>
    </location>
</feature>
<evidence type="ECO:0000256" key="5">
    <source>
        <dbReference type="ARBA" id="ARBA00022670"/>
    </source>
</evidence>
<feature type="compositionally biased region" description="Low complexity" evidence="15">
    <location>
        <begin position="718"/>
        <end position="730"/>
    </location>
</feature>
<feature type="region of interest" description="Disordered" evidence="15">
    <location>
        <begin position="700"/>
        <end position="759"/>
    </location>
</feature>
<keyword evidence="20" id="KW-1185">Reference proteome</keyword>
<gene>
    <name evidence="19" type="ORF">APY04_2132</name>
</gene>
<dbReference type="SUPFAM" id="SSF53955">
    <property type="entry name" value="Lysozyme-like"/>
    <property type="match status" value="1"/>
</dbReference>
<feature type="transmembrane region" description="Helical" evidence="16">
    <location>
        <begin position="65"/>
        <end position="84"/>
    </location>
</feature>